<dbReference type="Proteomes" id="UP000266177">
    <property type="component" value="Unassembled WGS sequence"/>
</dbReference>
<dbReference type="InterPro" id="IPR006153">
    <property type="entry name" value="Cation/H_exchanger_TM"/>
</dbReference>
<feature type="transmembrane region" description="Helical" evidence="9">
    <location>
        <begin position="328"/>
        <end position="350"/>
    </location>
</feature>
<dbReference type="PROSITE" id="PS51202">
    <property type="entry name" value="RCK_C"/>
    <property type="match status" value="1"/>
</dbReference>
<dbReference type="OrthoDB" id="9810759at2"/>
<evidence type="ECO:0000259" key="10">
    <source>
        <dbReference type="PROSITE" id="PS51202"/>
    </source>
</evidence>
<dbReference type="NCBIfam" id="NF003715">
    <property type="entry name" value="PRK05326.1-2"/>
    <property type="match status" value="1"/>
</dbReference>
<evidence type="ECO:0000256" key="5">
    <source>
        <dbReference type="ARBA" id="ARBA00022692"/>
    </source>
</evidence>
<dbReference type="GO" id="GO:0005886">
    <property type="term" value="C:plasma membrane"/>
    <property type="evidence" value="ECO:0007669"/>
    <property type="project" value="UniProtKB-SubCell"/>
</dbReference>
<evidence type="ECO:0000256" key="8">
    <source>
        <dbReference type="ARBA" id="ARBA00023136"/>
    </source>
</evidence>
<dbReference type="InterPro" id="IPR006037">
    <property type="entry name" value="RCK_C"/>
</dbReference>
<dbReference type="Pfam" id="PF02080">
    <property type="entry name" value="TrkA_C"/>
    <property type="match status" value="1"/>
</dbReference>
<keyword evidence="4" id="KW-1003">Cell membrane</keyword>
<evidence type="ECO:0000256" key="3">
    <source>
        <dbReference type="ARBA" id="ARBA00022449"/>
    </source>
</evidence>
<feature type="transmembrane region" description="Helical" evidence="9">
    <location>
        <begin position="82"/>
        <end position="109"/>
    </location>
</feature>
<dbReference type="Pfam" id="PF00999">
    <property type="entry name" value="Na_H_Exchanger"/>
    <property type="match status" value="1"/>
</dbReference>
<dbReference type="Gene3D" id="3.30.70.1450">
    <property type="entry name" value="Regulator of K+ conductance, C-terminal domain"/>
    <property type="match status" value="1"/>
</dbReference>
<evidence type="ECO:0000313" key="12">
    <source>
        <dbReference type="Proteomes" id="UP000266177"/>
    </source>
</evidence>
<accession>A0A3A3GJF9</accession>
<dbReference type="RefSeq" id="WP_119794662.1">
    <property type="nucleotide sequence ID" value="NZ_QYZD01000015.1"/>
</dbReference>
<comment type="subcellular location">
    <subcellularLocation>
        <location evidence="1">Cell membrane</location>
        <topology evidence="1">Multi-pass membrane protein</topology>
    </subcellularLocation>
</comment>
<feature type="transmembrane region" description="Helical" evidence="9">
    <location>
        <begin position="292"/>
        <end position="316"/>
    </location>
</feature>
<keyword evidence="5 9" id="KW-0812">Transmembrane</keyword>
<feature type="domain" description="RCK C-terminal" evidence="10">
    <location>
        <begin position="397"/>
        <end position="478"/>
    </location>
</feature>
<protein>
    <submittedName>
        <fullName evidence="11">Potassium/proton antiporter</fullName>
    </submittedName>
</protein>
<evidence type="ECO:0000256" key="7">
    <source>
        <dbReference type="ARBA" id="ARBA00023065"/>
    </source>
</evidence>
<dbReference type="PANTHER" id="PTHR32507">
    <property type="entry name" value="NA(+)/H(+) ANTIPORTER 1"/>
    <property type="match status" value="1"/>
</dbReference>
<dbReference type="Gene3D" id="1.20.1530.20">
    <property type="match status" value="1"/>
</dbReference>
<reference evidence="11 12" key="1">
    <citation type="submission" date="2018-09" db="EMBL/GenBank/DDBJ databases">
        <title>Paenibacillus SK2017-BO5.</title>
        <authorList>
            <person name="Piskunova J.V."/>
            <person name="Dubiley S.A."/>
            <person name="Severinov K.V."/>
        </authorList>
    </citation>
    <scope>NUCLEOTIDE SEQUENCE [LARGE SCALE GENOMIC DNA]</scope>
    <source>
        <strain evidence="11 12">BO5</strain>
    </source>
</reference>
<evidence type="ECO:0000256" key="4">
    <source>
        <dbReference type="ARBA" id="ARBA00022475"/>
    </source>
</evidence>
<evidence type="ECO:0000256" key="1">
    <source>
        <dbReference type="ARBA" id="ARBA00004651"/>
    </source>
</evidence>
<keyword evidence="8 9" id="KW-0472">Membrane</keyword>
<feature type="transmembrane region" description="Helical" evidence="9">
    <location>
        <begin position="184"/>
        <end position="203"/>
    </location>
</feature>
<dbReference type="PANTHER" id="PTHR32507:SF7">
    <property type="entry name" value="K(+)_H(+) ANTIPORTER NHAP2"/>
    <property type="match status" value="1"/>
</dbReference>
<gene>
    <name evidence="11" type="ORF">DQX05_16575</name>
</gene>
<dbReference type="NCBIfam" id="NF003716">
    <property type="entry name" value="PRK05326.1-3"/>
    <property type="match status" value="1"/>
</dbReference>
<keyword evidence="7" id="KW-0406">Ion transport</keyword>
<keyword evidence="2" id="KW-0813">Transport</keyword>
<dbReference type="GO" id="GO:1902600">
    <property type="term" value="P:proton transmembrane transport"/>
    <property type="evidence" value="ECO:0007669"/>
    <property type="project" value="InterPro"/>
</dbReference>
<evidence type="ECO:0000256" key="6">
    <source>
        <dbReference type="ARBA" id="ARBA00022989"/>
    </source>
</evidence>
<comment type="caution">
    <text evidence="11">The sequence shown here is derived from an EMBL/GenBank/DDBJ whole genome shotgun (WGS) entry which is preliminary data.</text>
</comment>
<keyword evidence="6 9" id="KW-1133">Transmembrane helix</keyword>
<feature type="transmembrane region" description="Helical" evidence="9">
    <location>
        <begin position="116"/>
        <end position="135"/>
    </location>
</feature>
<feature type="transmembrane region" description="Helical" evidence="9">
    <location>
        <begin position="267"/>
        <end position="286"/>
    </location>
</feature>
<feature type="transmembrane region" description="Helical" evidence="9">
    <location>
        <begin position="57"/>
        <end position="76"/>
    </location>
</feature>
<organism evidence="11 12">
    <name type="scientific">Paenibacillus thiaminolyticus</name>
    <name type="common">Bacillus thiaminolyticus</name>
    <dbReference type="NCBI Taxonomy" id="49283"/>
    <lineage>
        <taxon>Bacteria</taxon>
        <taxon>Bacillati</taxon>
        <taxon>Bacillota</taxon>
        <taxon>Bacilli</taxon>
        <taxon>Bacillales</taxon>
        <taxon>Paenibacillaceae</taxon>
        <taxon>Paenibacillus</taxon>
    </lineage>
</organism>
<dbReference type="SUPFAM" id="SSF116726">
    <property type="entry name" value="TrkA C-terminal domain-like"/>
    <property type="match status" value="1"/>
</dbReference>
<feature type="transmembrane region" description="Helical" evidence="9">
    <location>
        <begin position="32"/>
        <end position="50"/>
    </location>
</feature>
<sequence>MWTTDTIIFLLGILLLAGVVSAKFSNRFNLPSLVLFIAVGMIMNRFIYFDNTKLTQLFGILALIVILFEGGMQTRWKQMRPVVGAAVSLATFGVVVTALVFGLCAAYILDISWKEGLLIGAIVGSTDAAAVFAVMGSQRVKRKLSSTLEAESGTNDPMALFLTVSFIEWIQGPDANLFSMFLSFLWEMGFGLVFGLGVGWLAIQIVNRIHLDTSGLYPVLSIGLAIVTYSGAAMLHGSGFLAVYVMALVLGNADLQYRFTISRFNEGFAWMMQILMFILLGLLVFPGELVEVMWQAILLSLILMLIARPLGVAVSLLFGRFSLREQTLIAWAGLKGAVPIVLATYPMIAGLEQGQLFFNVIFFIVLTSALVQGATISPLARRLGLAGDPSAEISQGLELVSVGKTNLNMVKKSIEPGTCVENCTLQQLELPEDTLITAIVRGEKMLAPRGHTRLQAGDVAYVLVAKKNLDTVRSMFTEPAREGCCSDRKREADAEVP</sequence>
<dbReference type="GO" id="GO:0015297">
    <property type="term" value="F:antiporter activity"/>
    <property type="evidence" value="ECO:0007669"/>
    <property type="project" value="UniProtKB-KW"/>
</dbReference>
<evidence type="ECO:0000313" key="11">
    <source>
        <dbReference type="EMBL" id="RJG22572.1"/>
    </source>
</evidence>
<evidence type="ECO:0000256" key="9">
    <source>
        <dbReference type="SAM" id="Phobius"/>
    </source>
</evidence>
<keyword evidence="3" id="KW-0050">Antiport</keyword>
<proteinExistence type="predicted"/>
<dbReference type="GO" id="GO:0006813">
    <property type="term" value="P:potassium ion transport"/>
    <property type="evidence" value="ECO:0007669"/>
    <property type="project" value="InterPro"/>
</dbReference>
<evidence type="ECO:0000256" key="2">
    <source>
        <dbReference type="ARBA" id="ARBA00022448"/>
    </source>
</evidence>
<dbReference type="InterPro" id="IPR036721">
    <property type="entry name" value="RCK_C_sf"/>
</dbReference>
<dbReference type="AlphaFoldDB" id="A0A3A3GJF9"/>
<dbReference type="EMBL" id="QYZD01000015">
    <property type="protein sequence ID" value="RJG22572.1"/>
    <property type="molecule type" value="Genomic_DNA"/>
</dbReference>
<dbReference type="GO" id="GO:0008324">
    <property type="term" value="F:monoatomic cation transmembrane transporter activity"/>
    <property type="evidence" value="ECO:0007669"/>
    <property type="project" value="InterPro"/>
</dbReference>
<feature type="transmembrane region" description="Helical" evidence="9">
    <location>
        <begin position="356"/>
        <end position="376"/>
    </location>
</feature>
<name>A0A3A3GJF9_PANTH</name>
<dbReference type="InterPro" id="IPR038770">
    <property type="entry name" value="Na+/solute_symporter_sf"/>
</dbReference>